<keyword evidence="1" id="KW-1133">Transmembrane helix</keyword>
<feature type="transmembrane region" description="Helical" evidence="1">
    <location>
        <begin position="54"/>
        <end position="74"/>
    </location>
</feature>
<dbReference type="Pfam" id="PF06772">
    <property type="entry name" value="LtrA"/>
    <property type="match status" value="1"/>
</dbReference>
<dbReference type="PANTHER" id="PTHR36840:SF1">
    <property type="entry name" value="BLL5714 PROTEIN"/>
    <property type="match status" value="1"/>
</dbReference>
<organism evidence="2 3">
    <name type="scientific">Micromonospora pisi</name>
    <dbReference type="NCBI Taxonomy" id="589240"/>
    <lineage>
        <taxon>Bacteria</taxon>
        <taxon>Bacillati</taxon>
        <taxon>Actinomycetota</taxon>
        <taxon>Actinomycetes</taxon>
        <taxon>Micromonosporales</taxon>
        <taxon>Micromonosporaceae</taxon>
        <taxon>Micromonospora</taxon>
    </lineage>
</organism>
<reference evidence="2 3" key="1">
    <citation type="submission" date="2018-10" db="EMBL/GenBank/DDBJ databases">
        <title>Sequencing the genomes of 1000 actinobacteria strains.</title>
        <authorList>
            <person name="Klenk H.-P."/>
        </authorList>
    </citation>
    <scope>NUCLEOTIDE SEQUENCE [LARGE SCALE GENOMIC DNA]</scope>
    <source>
        <strain evidence="2 3">DSM 45175</strain>
    </source>
</reference>
<feature type="transmembrane region" description="Helical" evidence="1">
    <location>
        <begin position="81"/>
        <end position="100"/>
    </location>
</feature>
<comment type="caution">
    <text evidence="2">The sequence shown here is derived from an EMBL/GenBank/DDBJ whole genome shotgun (WGS) entry which is preliminary data.</text>
</comment>
<evidence type="ECO:0000313" key="2">
    <source>
        <dbReference type="EMBL" id="RKR88037.1"/>
    </source>
</evidence>
<feature type="transmembrane region" description="Helical" evidence="1">
    <location>
        <begin position="274"/>
        <end position="300"/>
    </location>
</feature>
<evidence type="ECO:0000256" key="1">
    <source>
        <dbReference type="SAM" id="Phobius"/>
    </source>
</evidence>
<evidence type="ECO:0000313" key="3">
    <source>
        <dbReference type="Proteomes" id="UP000277671"/>
    </source>
</evidence>
<dbReference type="OrthoDB" id="7698234at2"/>
<feature type="transmembrane region" description="Helical" evidence="1">
    <location>
        <begin position="141"/>
        <end position="158"/>
    </location>
</feature>
<dbReference type="Proteomes" id="UP000277671">
    <property type="component" value="Unassembled WGS sequence"/>
</dbReference>
<keyword evidence="1" id="KW-0812">Transmembrane</keyword>
<dbReference type="RefSeq" id="WP_121156714.1">
    <property type="nucleotide sequence ID" value="NZ_RBKT01000001.1"/>
</dbReference>
<name>A0A495JGK7_9ACTN</name>
<feature type="transmembrane region" description="Helical" evidence="1">
    <location>
        <begin position="106"/>
        <end position="129"/>
    </location>
</feature>
<sequence>MRVSDKAALERDPEGSRRVSLLELFFDLVYVVALALISGHLATHHTWLGALESLLLLMGMWWVWSITAFLTDLYDPQQISIKLITITVMLGSLLMAATLPRAFGEYGLVFACAYVGIHFSRGLFLVPLLRGQQAQKRAIRIFFWFALSAVPWIMGGFADDPGLRAGLWGLALAIDYGAFSLGYPTPLLGRLPKTQYNVTAEHLAERYQQFIIIALGDGILVIGLTFSKTEFDLGRSLAFIVAFTSSLLLWRIYSHRAGEVLPLAIESVVETRRFFRVAPYTHLAMVAGIVITAASFEIILQDPLGHTNWGMVLVLLGGPALFVLGRSRFEYEVFGRVSKSRIVALLILTALTPAMILLPPVAIAAAATVVLAGMAVSDTARSWGRVPETPSPPA</sequence>
<protein>
    <submittedName>
        <fullName evidence="2">Low temperature requirement protein LtrA</fullName>
    </submittedName>
</protein>
<dbReference type="EMBL" id="RBKT01000001">
    <property type="protein sequence ID" value="RKR88037.1"/>
    <property type="molecule type" value="Genomic_DNA"/>
</dbReference>
<feature type="transmembrane region" description="Helical" evidence="1">
    <location>
        <begin position="170"/>
        <end position="189"/>
    </location>
</feature>
<dbReference type="PANTHER" id="PTHR36840">
    <property type="entry name" value="BLL5714 PROTEIN"/>
    <property type="match status" value="1"/>
</dbReference>
<feature type="transmembrane region" description="Helical" evidence="1">
    <location>
        <begin position="233"/>
        <end position="253"/>
    </location>
</feature>
<dbReference type="AlphaFoldDB" id="A0A495JGK7"/>
<accession>A0A495JGK7</accession>
<feature type="transmembrane region" description="Helical" evidence="1">
    <location>
        <begin position="345"/>
        <end position="376"/>
    </location>
</feature>
<gene>
    <name evidence="2" type="ORF">BDK92_2341</name>
</gene>
<keyword evidence="1" id="KW-0472">Membrane</keyword>
<keyword evidence="3" id="KW-1185">Reference proteome</keyword>
<dbReference type="InterPro" id="IPR010640">
    <property type="entry name" value="Low_temperature_requirement_A"/>
</dbReference>
<proteinExistence type="predicted"/>
<feature type="transmembrane region" description="Helical" evidence="1">
    <location>
        <begin position="210"/>
        <end position="227"/>
    </location>
</feature>
<feature type="transmembrane region" description="Helical" evidence="1">
    <location>
        <begin position="306"/>
        <end position="324"/>
    </location>
</feature>
<feature type="transmembrane region" description="Helical" evidence="1">
    <location>
        <begin position="21"/>
        <end position="42"/>
    </location>
</feature>